<dbReference type="Pfam" id="PF17921">
    <property type="entry name" value="Integrase_H2C2"/>
    <property type="match status" value="1"/>
</dbReference>
<dbReference type="Gene3D" id="1.10.340.70">
    <property type="match status" value="1"/>
</dbReference>
<dbReference type="CDD" id="cd09274">
    <property type="entry name" value="RNase_HI_RT_Ty3"/>
    <property type="match status" value="1"/>
</dbReference>
<keyword evidence="1" id="KW-0808">Transferase</keyword>
<evidence type="ECO:0000256" key="6">
    <source>
        <dbReference type="ARBA" id="ARBA00022918"/>
    </source>
</evidence>
<dbReference type="GO" id="GO:0003676">
    <property type="term" value="F:nucleic acid binding"/>
    <property type="evidence" value="ECO:0007669"/>
    <property type="project" value="InterPro"/>
</dbReference>
<name>A0AAN8PXK3_PATCE</name>
<dbReference type="PROSITE" id="PS50994">
    <property type="entry name" value="INTEGRASE"/>
    <property type="match status" value="1"/>
</dbReference>
<dbReference type="InterPro" id="IPR036397">
    <property type="entry name" value="RNaseH_sf"/>
</dbReference>
<keyword evidence="11" id="KW-1185">Reference proteome</keyword>
<dbReference type="CDD" id="cd01647">
    <property type="entry name" value="RT_LTR"/>
    <property type="match status" value="1"/>
</dbReference>
<dbReference type="GO" id="GO:0004519">
    <property type="term" value="F:endonuclease activity"/>
    <property type="evidence" value="ECO:0007669"/>
    <property type="project" value="UniProtKB-KW"/>
</dbReference>
<keyword evidence="4" id="KW-0255">Endonuclease</keyword>
<evidence type="ECO:0000256" key="7">
    <source>
        <dbReference type="SAM" id="MobiDB-lite"/>
    </source>
</evidence>
<dbReference type="InterPro" id="IPR001584">
    <property type="entry name" value="Integrase_cat-core"/>
</dbReference>
<dbReference type="GO" id="GO:0016787">
    <property type="term" value="F:hydrolase activity"/>
    <property type="evidence" value="ECO:0007669"/>
    <property type="project" value="UniProtKB-KW"/>
</dbReference>
<dbReference type="InterPro" id="IPR000477">
    <property type="entry name" value="RT_dom"/>
</dbReference>
<dbReference type="Gene3D" id="3.30.70.270">
    <property type="match status" value="2"/>
</dbReference>
<dbReference type="InterPro" id="IPR012337">
    <property type="entry name" value="RNaseH-like_sf"/>
</dbReference>
<keyword evidence="6" id="KW-0695">RNA-directed DNA polymerase</keyword>
<dbReference type="Pfam" id="PF00665">
    <property type="entry name" value="rve"/>
    <property type="match status" value="1"/>
</dbReference>
<evidence type="ECO:0000256" key="5">
    <source>
        <dbReference type="ARBA" id="ARBA00022801"/>
    </source>
</evidence>
<dbReference type="InterPro" id="IPR043128">
    <property type="entry name" value="Rev_trsase/Diguanyl_cyclase"/>
</dbReference>
<accession>A0AAN8PXK3</accession>
<feature type="compositionally biased region" description="Polar residues" evidence="7">
    <location>
        <begin position="1216"/>
        <end position="1257"/>
    </location>
</feature>
<dbReference type="InterPro" id="IPR041588">
    <property type="entry name" value="Integrase_H2C2"/>
</dbReference>
<dbReference type="InterPro" id="IPR050951">
    <property type="entry name" value="Retrovirus_Pol_polyprotein"/>
</dbReference>
<keyword evidence="3" id="KW-0540">Nuclease</keyword>
<dbReference type="PROSITE" id="PS50878">
    <property type="entry name" value="RT_POL"/>
    <property type="match status" value="1"/>
</dbReference>
<proteinExistence type="predicted"/>
<evidence type="ECO:0000313" key="11">
    <source>
        <dbReference type="Proteomes" id="UP001347796"/>
    </source>
</evidence>
<dbReference type="Pfam" id="PF17917">
    <property type="entry name" value="RT_RNaseH"/>
    <property type="match status" value="1"/>
</dbReference>
<evidence type="ECO:0000259" key="8">
    <source>
        <dbReference type="PROSITE" id="PS50878"/>
    </source>
</evidence>
<dbReference type="PANTHER" id="PTHR37984:SF15">
    <property type="entry name" value="INTEGRASE CATALYTIC DOMAIN-CONTAINING PROTEIN"/>
    <property type="match status" value="1"/>
</dbReference>
<gene>
    <name evidence="10" type="ORF">SNE40_011231</name>
</gene>
<evidence type="ECO:0008006" key="12">
    <source>
        <dbReference type="Google" id="ProtNLM"/>
    </source>
</evidence>
<keyword evidence="5" id="KW-0378">Hydrolase</keyword>
<dbReference type="GO" id="GO:0003964">
    <property type="term" value="F:RNA-directed DNA polymerase activity"/>
    <property type="evidence" value="ECO:0007669"/>
    <property type="project" value="UniProtKB-KW"/>
</dbReference>
<dbReference type="Gene3D" id="3.10.10.10">
    <property type="entry name" value="HIV Type 1 Reverse Transcriptase, subunit A, domain 1"/>
    <property type="match status" value="1"/>
</dbReference>
<dbReference type="PANTHER" id="PTHR37984">
    <property type="entry name" value="PROTEIN CBG26694"/>
    <property type="match status" value="1"/>
</dbReference>
<evidence type="ECO:0000256" key="2">
    <source>
        <dbReference type="ARBA" id="ARBA00022695"/>
    </source>
</evidence>
<protein>
    <recommendedName>
        <fullName evidence="12">Reverse transcriptase</fullName>
    </recommendedName>
</protein>
<evidence type="ECO:0000256" key="1">
    <source>
        <dbReference type="ARBA" id="ARBA00022679"/>
    </source>
</evidence>
<keyword evidence="2" id="KW-0548">Nucleotidyltransferase</keyword>
<dbReference type="Gene3D" id="3.30.420.10">
    <property type="entry name" value="Ribonuclease H-like superfamily/Ribonuclease H"/>
    <property type="match status" value="1"/>
</dbReference>
<dbReference type="Pfam" id="PF00078">
    <property type="entry name" value="RVT_1"/>
    <property type="match status" value="1"/>
</dbReference>
<evidence type="ECO:0000313" key="10">
    <source>
        <dbReference type="EMBL" id="KAK6178710.1"/>
    </source>
</evidence>
<dbReference type="InterPro" id="IPR043502">
    <property type="entry name" value="DNA/RNA_pol_sf"/>
</dbReference>
<dbReference type="Proteomes" id="UP001347796">
    <property type="component" value="Unassembled WGS sequence"/>
</dbReference>
<feature type="domain" description="Reverse transcriptase" evidence="8">
    <location>
        <begin position="254"/>
        <end position="433"/>
    </location>
</feature>
<dbReference type="GO" id="GO:0015074">
    <property type="term" value="P:DNA integration"/>
    <property type="evidence" value="ECO:0007669"/>
    <property type="project" value="InterPro"/>
</dbReference>
<dbReference type="InterPro" id="IPR041373">
    <property type="entry name" value="RT_RNaseH"/>
</dbReference>
<dbReference type="EMBL" id="JAZGQO010000008">
    <property type="protein sequence ID" value="KAK6178710.1"/>
    <property type="molecule type" value="Genomic_DNA"/>
</dbReference>
<evidence type="ECO:0000256" key="4">
    <source>
        <dbReference type="ARBA" id="ARBA00022759"/>
    </source>
</evidence>
<evidence type="ECO:0000256" key="3">
    <source>
        <dbReference type="ARBA" id="ARBA00022722"/>
    </source>
</evidence>
<dbReference type="SUPFAM" id="SSF56672">
    <property type="entry name" value="DNA/RNA polymerases"/>
    <property type="match status" value="1"/>
</dbReference>
<dbReference type="FunFam" id="1.10.340.70:FF:000001">
    <property type="entry name" value="Retrovirus-related Pol polyprotein from transposon gypsy-like Protein"/>
    <property type="match status" value="1"/>
</dbReference>
<organism evidence="10 11">
    <name type="scientific">Patella caerulea</name>
    <name type="common">Rayed Mediterranean limpet</name>
    <dbReference type="NCBI Taxonomy" id="87958"/>
    <lineage>
        <taxon>Eukaryota</taxon>
        <taxon>Metazoa</taxon>
        <taxon>Spiralia</taxon>
        <taxon>Lophotrochozoa</taxon>
        <taxon>Mollusca</taxon>
        <taxon>Gastropoda</taxon>
        <taxon>Patellogastropoda</taxon>
        <taxon>Patelloidea</taxon>
        <taxon>Patellidae</taxon>
        <taxon>Patella</taxon>
    </lineage>
</organism>
<dbReference type="FunFam" id="3.30.420.10:FF:000032">
    <property type="entry name" value="Retrovirus-related Pol polyprotein from transposon 297-like Protein"/>
    <property type="match status" value="1"/>
</dbReference>
<evidence type="ECO:0000259" key="9">
    <source>
        <dbReference type="PROSITE" id="PS50994"/>
    </source>
</evidence>
<feature type="region of interest" description="Disordered" evidence="7">
    <location>
        <begin position="1216"/>
        <end position="1269"/>
    </location>
</feature>
<dbReference type="SUPFAM" id="SSF53098">
    <property type="entry name" value="Ribonuclease H-like"/>
    <property type="match status" value="1"/>
</dbReference>
<feature type="domain" description="Integrase catalytic" evidence="9">
    <location>
        <begin position="880"/>
        <end position="1038"/>
    </location>
</feature>
<sequence>MDRPIIGYNVIELYHKSKTNDDITESLQTLKINKQDATKLGQLLENQDHEIPVKSCDKNIIISPQSTRVLKCKVRIANKYTGKMIFTPHIESVCPEGLVCRETLVTLKEGTVNYIKIMIQNVRNRKITLFKSTPNGILEPVSSILPLPAAEKLNNPRCSYVDTSVRKSTTPTDVLWDPPINLDDSDLSEEQKKEVKALLREESAVFSKSDDDIGCAPGLQLDMQLTDQIPVKKAYLSIPRPLYGEVKDYLTNLINNKWIKKSKSPYSSPIVCIRKKNGDLRLCVDYRKINEKTIPDSQPLPRIQDALDGLLGSRVFTLLDQGKAYHQGFMGPESKKYTAFVTPWGLYEWERIPFGLSGAPAAFQRFMDNSLEGLRDNICMPYLDDVLVHSGSFSDHISHLRTVLRRLRENGIKLKPAKCEFFKKQIRYLGHVVSETGYTMDPKDVQAVVALKERSPKTVGDVRQLLGFIGYYRRYVPDFSRRAKPLFDLLQVKGATTTQKTKHKKKKDQRSSASDVEWTDEHRACLNELINSLILPPVMGYPDFSQKFQLHVDASHQGLGAILYQKSVVDGKLKVIAYASRTLTPAEKNYYMHSGKLEFLALKWAIADRFRDYLYYAPGFEVYSDNNPVTYVLSSAKLDATRMRWVSELADFKFKIFYKPGRQSGAADGLSRMPLDFKNFKNECSEEIASELISTTANALKNQNQDPACWVSALMTSSDSLSGTQDSFVPPVHTLKKEEIRKAQEEDIDIGKIRKLLRDEIKLERKELTEGSDEFLLMFKERARMKLDEHGILYRTTKRPNDGTKCTQLVLPRKFRELVIEELHCKLGHLGAERVLSLSRDRFYWPRMAAEIEHFITRRCQCIKSKKPARIQRTPLVNIKTSMPFELVSIDFLHLEESKGGYEYILVVMDHFTRFAQAYPTNNKSAKTAAKKIFDDYILKFGFPHRLHHDQGPEFENQLFHELQRLTGIGRSRTTPYHPQGNGQVERFNRTLLNMLRTLPRDFKSNWKEHLKKMIHAYNSTRNESTGFSPHFLMFGRHLKIPVDFLFGLKPTEANNLTTREYVKKWTKCLREAYEIAQENSRKTAVKGKHIHDKKYMSVCLEEGDKVLVRNLTERGGPGKLRSYWEDNVCVVTRRIGESPVYEVRPETGLGRTRILHRNLLHQCNELITAYKAKEKVKQTRKPLLNPTKVLVNTSTSSDESGPEYCVVGNRVDVSSSSAEKSVEQPTVESSAKQQDNSSECNSPNSNTCEQTLSNNLRVGRPTRERRPPLRLTFDKLGYPTSTAWTKCVFSEESEPWYNYYERGNKETVQNVHL</sequence>
<comment type="caution">
    <text evidence="10">The sequence shown here is derived from an EMBL/GenBank/DDBJ whole genome shotgun (WGS) entry which is preliminary data.</text>
</comment>
<reference evidence="10 11" key="1">
    <citation type="submission" date="2024-01" db="EMBL/GenBank/DDBJ databases">
        <title>The genome of the rayed Mediterranean limpet Patella caerulea (Linnaeus, 1758).</title>
        <authorList>
            <person name="Anh-Thu Weber A."/>
            <person name="Halstead-Nussloch G."/>
        </authorList>
    </citation>
    <scope>NUCLEOTIDE SEQUENCE [LARGE SCALE GENOMIC DNA]</scope>
    <source>
        <strain evidence="10">AATW-2023a</strain>
        <tissue evidence="10">Whole specimen</tissue>
    </source>
</reference>